<keyword evidence="9" id="KW-0472">Membrane</keyword>
<dbReference type="FunFam" id="1.10.510.10:FF:000021">
    <property type="entry name" value="Serine/threonine protein kinase"/>
    <property type="match status" value="1"/>
</dbReference>
<dbReference type="PROSITE" id="PS00108">
    <property type="entry name" value="PROTEIN_KINASE_ST"/>
    <property type="match status" value="1"/>
</dbReference>
<reference evidence="11 12" key="1">
    <citation type="submission" date="2019-05" db="EMBL/GenBank/DDBJ databases">
        <authorList>
            <person name="Lee S.D."/>
        </authorList>
    </citation>
    <scope>NUCLEOTIDE SEQUENCE [LARGE SCALE GENOMIC DNA]</scope>
    <source>
        <strain evidence="11 12">YC2-7</strain>
    </source>
</reference>
<evidence type="ECO:0000256" key="7">
    <source>
        <dbReference type="PROSITE-ProRule" id="PRU10141"/>
    </source>
</evidence>
<dbReference type="EC" id="2.7.11.1" evidence="1"/>
<dbReference type="PANTHER" id="PTHR43289">
    <property type="entry name" value="MITOGEN-ACTIVATED PROTEIN KINASE KINASE KINASE 20-RELATED"/>
    <property type="match status" value="1"/>
</dbReference>
<dbReference type="PANTHER" id="PTHR43289:SF6">
    <property type="entry name" value="SERINE_THREONINE-PROTEIN KINASE NEKL-3"/>
    <property type="match status" value="1"/>
</dbReference>
<keyword evidence="4 7" id="KW-0547">Nucleotide-binding</keyword>
<keyword evidence="3" id="KW-0808">Transferase</keyword>
<evidence type="ECO:0000313" key="12">
    <source>
        <dbReference type="Proteomes" id="UP000535543"/>
    </source>
</evidence>
<dbReference type="CDD" id="cd14014">
    <property type="entry name" value="STKc_PknB_like"/>
    <property type="match status" value="1"/>
</dbReference>
<dbReference type="GO" id="GO:0005524">
    <property type="term" value="F:ATP binding"/>
    <property type="evidence" value="ECO:0007669"/>
    <property type="project" value="UniProtKB-UniRule"/>
</dbReference>
<dbReference type="Proteomes" id="UP000535543">
    <property type="component" value="Unassembled WGS sequence"/>
</dbReference>
<dbReference type="Pfam" id="PF00069">
    <property type="entry name" value="Pkinase"/>
    <property type="match status" value="1"/>
</dbReference>
<dbReference type="PROSITE" id="PS50011">
    <property type="entry name" value="PROTEIN_KINASE_DOM"/>
    <property type="match status" value="1"/>
</dbReference>
<accession>A0A848K644</accession>
<dbReference type="SUPFAM" id="SSF56112">
    <property type="entry name" value="Protein kinase-like (PK-like)"/>
    <property type="match status" value="1"/>
</dbReference>
<feature type="region of interest" description="Disordered" evidence="8">
    <location>
        <begin position="299"/>
        <end position="351"/>
    </location>
</feature>
<keyword evidence="9" id="KW-1133">Transmembrane helix</keyword>
<evidence type="ECO:0000256" key="8">
    <source>
        <dbReference type="SAM" id="MobiDB-lite"/>
    </source>
</evidence>
<gene>
    <name evidence="11" type="ORF">FGL95_05560</name>
</gene>
<dbReference type="GO" id="GO:0004674">
    <property type="term" value="F:protein serine/threonine kinase activity"/>
    <property type="evidence" value="ECO:0007669"/>
    <property type="project" value="UniProtKB-KW"/>
</dbReference>
<feature type="transmembrane region" description="Helical" evidence="9">
    <location>
        <begin position="356"/>
        <end position="379"/>
    </location>
</feature>
<evidence type="ECO:0000256" key="6">
    <source>
        <dbReference type="ARBA" id="ARBA00022840"/>
    </source>
</evidence>
<dbReference type="InterPro" id="IPR017441">
    <property type="entry name" value="Protein_kinase_ATP_BS"/>
</dbReference>
<dbReference type="PROSITE" id="PS00107">
    <property type="entry name" value="PROTEIN_KINASE_ATP"/>
    <property type="match status" value="1"/>
</dbReference>
<sequence length="503" mass="53473">MSTIVKGVSADPWGCASLADRRRGPRSGTQFGHYQLGDLLGKGGMGEVYEAYDTVKDRTVAVKLLSEELAKNQQFEERFRRESRAAARLQEPHVIPIHDWGEINGVLYIDMRLVGGEDLRSVLRREGTLAPDRAAKIIAQIASALDAAHADNLVHRDVKPENILVTGDDFAYLVDFGIANNTTDPGLTSVGTAIGSYAYMAPERFDVGQTTNRADIYSLACVLQECLTGKPPFPAANVSVLLMAHLSEPPPPPSKLRPGLTPAIDAVVARGLAKNPADRYASAGEFGHAVVDALVSRSSPTVVQPNRVDPTQVVQRPAPVPTQAYYGPPQQNWPQQAPPPAQYPPPQQQQSKSSTVPIMVALLVVAILALGGVVGWLLFSKPNNDNSSRSAGTTSAAVPTGANGSAIPTTQPPPGLTLPPGANECPSVYGQTGDYHKSAMGNDKTSCPFAEEVRFAYARGAPGQSREIKAVSPVTHTEYTMSCSASGKLVTCVGGDNAVVYVY</sequence>
<dbReference type="FunFam" id="3.30.200.20:FF:000348">
    <property type="entry name" value="Serine/threonine protein kinase"/>
    <property type="match status" value="1"/>
</dbReference>
<keyword evidence="12" id="KW-1185">Reference proteome</keyword>
<dbReference type="InterPro" id="IPR008271">
    <property type="entry name" value="Ser/Thr_kinase_AS"/>
</dbReference>
<comment type="caution">
    <text evidence="11">The sequence shown here is derived from an EMBL/GenBank/DDBJ whole genome shotgun (WGS) entry which is preliminary data.</text>
</comment>
<evidence type="ECO:0000259" key="10">
    <source>
        <dbReference type="PROSITE" id="PS50011"/>
    </source>
</evidence>
<evidence type="ECO:0000256" key="9">
    <source>
        <dbReference type="SAM" id="Phobius"/>
    </source>
</evidence>
<evidence type="ECO:0000256" key="3">
    <source>
        <dbReference type="ARBA" id="ARBA00022679"/>
    </source>
</evidence>
<keyword evidence="5 11" id="KW-0418">Kinase</keyword>
<evidence type="ECO:0000256" key="4">
    <source>
        <dbReference type="ARBA" id="ARBA00022741"/>
    </source>
</evidence>
<dbReference type="Gene3D" id="1.10.510.10">
    <property type="entry name" value="Transferase(Phosphotransferase) domain 1"/>
    <property type="match status" value="1"/>
</dbReference>
<evidence type="ECO:0000313" key="11">
    <source>
        <dbReference type="EMBL" id="NMN94505.1"/>
    </source>
</evidence>
<reference evidence="11 12" key="2">
    <citation type="submission" date="2020-06" db="EMBL/GenBank/DDBJ databases">
        <title>Antribacter stalactiti gen. nov., sp. nov., a new member of the family Nacardiaceae isolated from a cave.</title>
        <authorList>
            <person name="Kim I.S."/>
        </authorList>
    </citation>
    <scope>NUCLEOTIDE SEQUENCE [LARGE SCALE GENOMIC DNA]</scope>
    <source>
        <strain evidence="11 12">YC2-7</strain>
    </source>
</reference>
<feature type="compositionally biased region" description="Polar residues" evidence="8">
    <location>
        <begin position="382"/>
        <end position="407"/>
    </location>
</feature>
<evidence type="ECO:0000256" key="2">
    <source>
        <dbReference type="ARBA" id="ARBA00022527"/>
    </source>
</evidence>
<evidence type="ECO:0000256" key="5">
    <source>
        <dbReference type="ARBA" id="ARBA00022777"/>
    </source>
</evidence>
<feature type="domain" description="Protein kinase" evidence="10">
    <location>
        <begin position="34"/>
        <end position="291"/>
    </location>
</feature>
<dbReference type="InterPro" id="IPR011009">
    <property type="entry name" value="Kinase-like_dom_sf"/>
</dbReference>
<dbReference type="SMART" id="SM00220">
    <property type="entry name" value="S_TKc"/>
    <property type="match status" value="1"/>
</dbReference>
<keyword evidence="6 7" id="KW-0067">ATP-binding</keyword>
<dbReference type="Gene3D" id="3.30.200.20">
    <property type="entry name" value="Phosphorylase Kinase, domain 1"/>
    <property type="match status" value="1"/>
</dbReference>
<organism evidence="11 12">
    <name type="scientific">Antrihabitans stalactiti</name>
    <dbReference type="NCBI Taxonomy" id="2584121"/>
    <lineage>
        <taxon>Bacteria</taxon>
        <taxon>Bacillati</taxon>
        <taxon>Actinomycetota</taxon>
        <taxon>Actinomycetes</taxon>
        <taxon>Mycobacteriales</taxon>
        <taxon>Nocardiaceae</taxon>
        <taxon>Antrihabitans</taxon>
    </lineage>
</organism>
<feature type="binding site" evidence="7">
    <location>
        <position position="63"/>
    </location>
    <ligand>
        <name>ATP</name>
        <dbReference type="ChEBI" id="CHEBI:30616"/>
    </ligand>
</feature>
<keyword evidence="2 11" id="KW-0723">Serine/threonine-protein kinase</keyword>
<dbReference type="InterPro" id="IPR000719">
    <property type="entry name" value="Prot_kinase_dom"/>
</dbReference>
<evidence type="ECO:0000256" key="1">
    <source>
        <dbReference type="ARBA" id="ARBA00012513"/>
    </source>
</evidence>
<name>A0A848K644_9NOCA</name>
<feature type="compositionally biased region" description="Pro residues" evidence="8">
    <location>
        <begin position="336"/>
        <end position="347"/>
    </location>
</feature>
<feature type="region of interest" description="Disordered" evidence="8">
    <location>
        <begin position="382"/>
        <end position="424"/>
    </location>
</feature>
<proteinExistence type="predicted"/>
<dbReference type="RefSeq" id="WP_169585147.1">
    <property type="nucleotide sequence ID" value="NZ_VCQU01000001.1"/>
</dbReference>
<protein>
    <recommendedName>
        <fullName evidence="1">non-specific serine/threonine protein kinase</fullName>
        <ecNumber evidence="1">2.7.11.1</ecNumber>
    </recommendedName>
</protein>
<keyword evidence="9" id="KW-0812">Transmembrane</keyword>
<dbReference type="EMBL" id="VCQU01000001">
    <property type="protein sequence ID" value="NMN94505.1"/>
    <property type="molecule type" value="Genomic_DNA"/>
</dbReference>
<dbReference type="AlphaFoldDB" id="A0A848K644"/>